<gene>
    <name evidence="2" type="ORF">Asi02nite_39660</name>
</gene>
<dbReference type="Proteomes" id="UP000604117">
    <property type="component" value="Unassembled WGS sequence"/>
</dbReference>
<comment type="caution">
    <text evidence="2">The sequence shown here is derived from an EMBL/GenBank/DDBJ whole genome shotgun (WGS) entry which is preliminary data.</text>
</comment>
<accession>A0ABQ4CT46</accession>
<dbReference type="InterPro" id="IPR029058">
    <property type="entry name" value="AB_hydrolase_fold"/>
</dbReference>
<dbReference type="PANTHER" id="PTHR37017:SF11">
    <property type="entry name" value="ESTERASE_LIPASE_THIOESTERASE DOMAIN-CONTAINING PROTEIN"/>
    <property type="match status" value="1"/>
</dbReference>
<dbReference type="SUPFAM" id="SSF53474">
    <property type="entry name" value="alpha/beta-Hydrolases"/>
    <property type="match status" value="1"/>
</dbReference>
<feature type="domain" description="AB hydrolase-1" evidence="1">
    <location>
        <begin position="5"/>
        <end position="224"/>
    </location>
</feature>
<sequence length="235" mass="24413">MKPTVVLVHGAFAESASWSGVITRLLSAGHTVIAAPNPLRSLTGDAASVRALLATVDGPIVLVGHSYGGAVISNAAVGNDDVKALVFVAGLAPEKGENVPDLTLKFGGATLGEHLLEVPLPDGTSDMYVERDEYHEHFAADLSPEQAAVEAAAQRPLNTRALTEGSGEPAWRTIPSWFIHPEFDRAIPAAAARLMAERAGARATVEVPCASHALPVSEPEAVARFILDAAAECSG</sequence>
<keyword evidence="2" id="KW-0378">Hydrolase</keyword>
<dbReference type="GO" id="GO:0016787">
    <property type="term" value="F:hydrolase activity"/>
    <property type="evidence" value="ECO:0007669"/>
    <property type="project" value="UniProtKB-KW"/>
</dbReference>
<evidence type="ECO:0000313" key="2">
    <source>
        <dbReference type="EMBL" id="GIF74448.1"/>
    </source>
</evidence>
<keyword evidence="3" id="KW-1185">Reference proteome</keyword>
<evidence type="ECO:0000313" key="3">
    <source>
        <dbReference type="Proteomes" id="UP000604117"/>
    </source>
</evidence>
<evidence type="ECO:0000259" key="1">
    <source>
        <dbReference type="Pfam" id="PF12697"/>
    </source>
</evidence>
<dbReference type="PANTHER" id="PTHR37017">
    <property type="entry name" value="AB HYDROLASE-1 DOMAIN-CONTAINING PROTEIN-RELATED"/>
    <property type="match status" value="1"/>
</dbReference>
<name>A0ABQ4CT46_9ACTN</name>
<dbReference type="EMBL" id="BONE01000031">
    <property type="protein sequence ID" value="GIF74448.1"/>
    <property type="molecule type" value="Genomic_DNA"/>
</dbReference>
<dbReference type="InterPro" id="IPR000073">
    <property type="entry name" value="AB_hydrolase_1"/>
</dbReference>
<protein>
    <submittedName>
        <fullName evidence="2">Alpha/beta hydrolase</fullName>
    </submittedName>
</protein>
<reference evidence="2 3" key="1">
    <citation type="submission" date="2021-01" db="EMBL/GenBank/DDBJ databases">
        <title>Whole genome shotgun sequence of Asanoa siamensis NBRC 107932.</title>
        <authorList>
            <person name="Komaki H."/>
            <person name="Tamura T."/>
        </authorList>
    </citation>
    <scope>NUCLEOTIDE SEQUENCE [LARGE SCALE GENOMIC DNA]</scope>
    <source>
        <strain evidence="2 3">NBRC 107932</strain>
    </source>
</reference>
<dbReference type="InterPro" id="IPR052897">
    <property type="entry name" value="Sec-Metab_Biosynth_Hydrolase"/>
</dbReference>
<dbReference type="Pfam" id="PF12697">
    <property type="entry name" value="Abhydrolase_6"/>
    <property type="match status" value="1"/>
</dbReference>
<dbReference type="Gene3D" id="3.40.50.1820">
    <property type="entry name" value="alpha/beta hydrolase"/>
    <property type="match status" value="1"/>
</dbReference>
<proteinExistence type="predicted"/>
<dbReference type="RefSeq" id="WP_239126833.1">
    <property type="nucleotide sequence ID" value="NZ_BONE01000031.1"/>
</dbReference>
<organism evidence="2 3">
    <name type="scientific">Asanoa siamensis</name>
    <dbReference type="NCBI Taxonomy" id="926357"/>
    <lineage>
        <taxon>Bacteria</taxon>
        <taxon>Bacillati</taxon>
        <taxon>Actinomycetota</taxon>
        <taxon>Actinomycetes</taxon>
        <taxon>Micromonosporales</taxon>
        <taxon>Micromonosporaceae</taxon>
        <taxon>Asanoa</taxon>
    </lineage>
</organism>